<dbReference type="PANTHER" id="PTHR45639:SF3">
    <property type="entry name" value="HYPOXIA UP-REGULATED PROTEIN 1"/>
    <property type="match status" value="1"/>
</dbReference>
<dbReference type="Gene3D" id="3.30.30.30">
    <property type="match status" value="1"/>
</dbReference>
<keyword evidence="1" id="KW-0547">Nucleotide-binding</keyword>
<evidence type="ECO:0000256" key="1">
    <source>
        <dbReference type="ARBA" id="ARBA00022741"/>
    </source>
</evidence>
<dbReference type="InterPro" id="IPR043129">
    <property type="entry name" value="ATPase_NBD"/>
</dbReference>
<sequence>MPPHGRRRPSSLTILISLLFLFASTASAASAVLGIDLGTEYIKAALVKPGIPLDIVLTKDSKRKEIAAIAFKPLRTKANTAESDSYPERVYGGDAMALSARFPSDVYPNLKSLLGLKLNDDLVSEYGETYSGLKMVEWPETGTIGFKSDCFVAEEEPWLIEELLAMELKNIKGNAETVAGKGSSIKDTVITVPSFYTVEERRAITLAADMAGLRVLSLISDGLSVGLNYATSRTFPTVNEGGKPEIHLVYDMGAGSTTATVLRFQGRTVKDVGKFNKTIQEVQVLSTSWDKSLGGDALNRVILEDMIEKITESSHIKPLGLQSNHVKSHGRTMAKLWKEAERIRQVLSANTEMSTAVEGLYYEDFTFKYKLSRAGFEKLALSILYQGSETY</sequence>
<dbReference type="PANTHER" id="PTHR45639">
    <property type="entry name" value="HSC70CB, ISOFORM G-RELATED"/>
    <property type="match status" value="1"/>
</dbReference>
<dbReference type="Gene3D" id="3.30.420.40">
    <property type="match status" value="2"/>
</dbReference>
<dbReference type="EMBL" id="JBHFEH010000022">
    <property type="protein sequence ID" value="KAL2053236.1"/>
    <property type="molecule type" value="Genomic_DNA"/>
</dbReference>
<evidence type="ECO:0000256" key="4">
    <source>
        <dbReference type="SAM" id="SignalP"/>
    </source>
</evidence>
<dbReference type="Proteomes" id="UP001590951">
    <property type="component" value="Unassembled WGS sequence"/>
</dbReference>
<feature type="signal peptide" evidence="4">
    <location>
        <begin position="1"/>
        <end position="28"/>
    </location>
</feature>
<keyword evidence="3" id="KW-0143">Chaperone</keyword>
<name>A0ABR4B8P5_9LECA</name>
<keyword evidence="4" id="KW-0732">Signal</keyword>
<dbReference type="CDD" id="cd10230">
    <property type="entry name" value="ASKHA_NBD_HSP70_HYOU1"/>
    <property type="match status" value="1"/>
</dbReference>
<organism evidence="5 6">
    <name type="scientific">Lepraria finkii</name>
    <dbReference type="NCBI Taxonomy" id="1340010"/>
    <lineage>
        <taxon>Eukaryota</taxon>
        <taxon>Fungi</taxon>
        <taxon>Dikarya</taxon>
        <taxon>Ascomycota</taxon>
        <taxon>Pezizomycotina</taxon>
        <taxon>Lecanoromycetes</taxon>
        <taxon>OSLEUM clade</taxon>
        <taxon>Lecanoromycetidae</taxon>
        <taxon>Lecanorales</taxon>
        <taxon>Lecanorineae</taxon>
        <taxon>Stereocaulaceae</taxon>
        <taxon>Lepraria</taxon>
    </lineage>
</organism>
<reference evidence="5 6" key="1">
    <citation type="submission" date="2024-09" db="EMBL/GenBank/DDBJ databases">
        <title>Rethinking Asexuality: The Enigmatic Case of Functional Sexual Genes in Lepraria (Stereocaulaceae).</title>
        <authorList>
            <person name="Doellman M."/>
            <person name="Sun Y."/>
            <person name="Barcenas-Pena A."/>
            <person name="Lumbsch H.T."/>
            <person name="Grewe F."/>
        </authorList>
    </citation>
    <scope>NUCLEOTIDE SEQUENCE [LARGE SCALE GENOMIC DNA]</scope>
    <source>
        <strain evidence="5 6">Grewe 0041</strain>
    </source>
</reference>
<accession>A0ABR4B8P5</accession>
<evidence type="ECO:0000256" key="2">
    <source>
        <dbReference type="ARBA" id="ARBA00022840"/>
    </source>
</evidence>
<evidence type="ECO:0000256" key="3">
    <source>
        <dbReference type="ARBA" id="ARBA00023186"/>
    </source>
</evidence>
<comment type="caution">
    <text evidence="5">The sequence shown here is derived from an EMBL/GenBank/DDBJ whole genome shotgun (WGS) entry which is preliminary data.</text>
</comment>
<proteinExistence type="predicted"/>
<evidence type="ECO:0000313" key="6">
    <source>
        <dbReference type="Proteomes" id="UP001590951"/>
    </source>
</evidence>
<evidence type="ECO:0000313" key="5">
    <source>
        <dbReference type="EMBL" id="KAL2053236.1"/>
    </source>
</evidence>
<keyword evidence="6" id="KW-1185">Reference proteome</keyword>
<keyword evidence="2" id="KW-0067">ATP-binding</keyword>
<dbReference type="InterPro" id="IPR013126">
    <property type="entry name" value="Hsp_70_fam"/>
</dbReference>
<dbReference type="SUPFAM" id="SSF53067">
    <property type="entry name" value="Actin-like ATPase domain"/>
    <property type="match status" value="2"/>
</dbReference>
<dbReference type="Gene3D" id="3.90.640.10">
    <property type="entry name" value="Actin, Chain A, domain 4"/>
    <property type="match status" value="1"/>
</dbReference>
<feature type="chain" id="PRO_5047483497" evidence="4">
    <location>
        <begin position="29"/>
        <end position="391"/>
    </location>
</feature>
<gene>
    <name evidence="5" type="ORF">ABVK25_006561</name>
</gene>
<protein>
    <submittedName>
        <fullName evidence="5">Uncharacterized protein</fullName>
    </submittedName>
</protein>
<dbReference type="Pfam" id="PF00012">
    <property type="entry name" value="HSP70"/>
    <property type="match status" value="1"/>
</dbReference>